<evidence type="ECO:0000256" key="3">
    <source>
        <dbReference type="ARBA" id="ARBA00022475"/>
    </source>
</evidence>
<dbReference type="Proteomes" id="UP000504618">
    <property type="component" value="Unplaced"/>
</dbReference>
<feature type="domain" description="Aminopeptidase N-like N-terminal" evidence="20">
    <location>
        <begin position="38"/>
        <end position="231"/>
    </location>
</feature>
<evidence type="ECO:0000256" key="13">
    <source>
        <dbReference type="ARBA" id="ARBA00023288"/>
    </source>
</evidence>
<dbReference type="InterPro" id="IPR024571">
    <property type="entry name" value="ERAP1-like_C_dom"/>
</dbReference>
<evidence type="ECO:0000256" key="16">
    <source>
        <dbReference type="RuleBase" id="RU364040"/>
    </source>
</evidence>
<keyword evidence="4" id="KW-0336">GPI-anchor</keyword>
<evidence type="ECO:0000259" key="19">
    <source>
        <dbReference type="Pfam" id="PF11838"/>
    </source>
</evidence>
<dbReference type="GO" id="GO:0070006">
    <property type="term" value="F:metalloaminopeptidase activity"/>
    <property type="evidence" value="ECO:0007669"/>
    <property type="project" value="TreeGrafter"/>
</dbReference>
<keyword evidence="16" id="KW-0031">Aminopeptidase</keyword>
<evidence type="ECO:0000256" key="11">
    <source>
        <dbReference type="ARBA" id="ARBA00023136"/>
    </source>
</evidence>
<protein>
    <recommendedName>
        <fullName evidence="16">Aminopeptidase</fullName>
        <ecNumber evidence="16">3.4.11.-</ecNumber>
    </recommendedName>
</protein>
<feature type="domain" description="Peptidase M1 membrane alanine aminopeptidase" evidence="18">
    <location>
        <begin position="270"/>
        <end position="497"/>
    </location>
</feature>
<feature type="binding site" evidence="15">
    <location>
        <position position="341"/>
    </location>
    <ligand>
        <name>Zn(2+)</name>
        <dbReference type="ChEBI" id="CHEBI:29105"/>
        <note>catalytic</note>
    </ligand>
</feature>
<dbReference type="InterPro" id="IPR014782">
    <property type="entry name" value="Peptidase_M1_dom"/>
</dbReference>
<dbReference type="InterPro" id="IPR027268">
    <property type="entry name" value="Peptidase_M4/M1_CTD_sf"/>
</dbReference>
<dbReference type="PANTHER" id="PTHR11533">
    <property type="entry name" value="PROTEASE M1 ZINC METALLOPROTEASE"/>
    <property type="match status" value="1"/>
</dbReference>
<dbReference type="GO" id="GO:0098552">
    <property type="term" value="C:side of membrane"/>
    <property type="evidence" value="ECO:0007669"/>
    <property type="project" value="UniProtKB-KW"/>
</dbReference>
<sequence>MELPKLLLHIGLILATVTDLCVADDPRHIHRLPTNSRPIDYHIKLTIPDLEKSNTYHGETKITMRIERKSFNISLHSQGLEINETATTLRNGTITYKPTIKHIYDHKTNILSLHFEKQLYYGSYTLNMKFAGNFSQTGFGNGGFIKIPYTDEDEYKTYNRTLAATYLLPNKARRMFPCWDEPAIKAYFMISVMHHQKYTVLSNWPIEEQYNVENNMKWTHFDRTHPVSAYLVGIVIVSDFVPVNNADQSVNVWCRSSLKSSAIIVQAIAEKVTKFLEKYTDRTKGVPKIDHVIVPDYPTASMGDWGIIIYQESKVAYDGGSKDPTFQGRNVAFYVAYEIAHQWFGNIITPSWWTDMWLNEGFAVYFQAYFLDKMKIAFDPFRSMDLFVTGAMHHALHLDDGLLGSVTLNLYDNDTLDNQLFVDQVLEKAPAILRMLHHAVGDEVFRNGITKYFATNEFMAVIPDDFWSAIQSAKDEASYVPSMRDQKFRIKDVMDTWIVQNRYPVLNVTMNYHTGELTITQKCFHATEDINNKWWIPISYTDENFPDFSNTSPISWLKPDDEILRVQIDPLVAIGHGWIIVNLQQTVYCRVYYDTRIYERIIVYLASQEHTKIHVLNRAQIIDDAYAFLLKDQLDSYIFIDLITYYKLERDYVAWRPMFQILRWNQKYFSLPESKGFKLYMVEIFDGVLQHVGYEENVYDYDFTKLLRLDATKWACTVGHAECKRTAAVKLSEHLADPDTHKISYWWQDWTYCFGLAVANKTTWDKMMELYQRTSNNKLLKNLNCAEDPDIIINYLNITASNTTLFKDHVFIFNLILENHARNDLVLDYILANFNHVKPRSLAATQTIFNISQNVYSNEQLSKVNTFAGKYFHRDRDALARIRFLIEKRRNILKASVDIFTKRFGKSQTLIDQLHKLDYDEEDVNSGLINQDVASVTITMDQDLSA</sequence>
<dbReference type="EC" id="3.4.11.-" evidence="16"/>
<dbReference type="AlphaFoldDB" id="A0A6J1QTF7"/>
<dbReference type="GO" id="GO:0005737">
    <property type="term" value="C:cytoplasm"/>
    <property type="evidence" value="ECO:0007669"/>
    <property type="project" value="TreeGrafter"/>
</dbReference>
<evidence type="ECO:0000256" key="9">
    <source>
        <dbReference type="ARBA" id="ARBA00022833"/>
    </source>
</evidence>
<dbReference type="SUPFAM" id="SSF63737">
    <property type="entry name" value="Leukotriene A4 hydrolase N-terminal domain"/>
    <property type="match status" value="1"/>
</dbReference>
<evidence type="ECO:0000256" key="14">
    <source>
        <dbReference type="PIRSR" id="PIRSR634016-1"/>
    </source>
</evidence>
<evidence type="ECO:0000256" key="17">
    <source>
        <dbReference type="SAM" id="SignalP"/>
    </source>
</evidence>
<evidence type="ECO:0000256" key="2">
    <source>
        <dbReference type="ARBA" id="ARBA00010136"/>
    </source>
</evidence>
<gene>
    <name evidence="22" type="primary">LOC112463564</name>
</gene>
<dbReference type="GO" id="GO:0042277">
    <property type="term" value="F:peptide binding"/>
    <property type="evidence" value="ECO:0007669"/>
    <property type="project" value="TreeGrafter"/>
</dbReference>
<evidence type="ECO:0000256" key="6">
    <source>
        <dbReference type="ARBA" id="ARBA00022723"/>
    </source>
</evidence>
<keyword evidence="9 15" id="KW-0862">Zinc</keyword>
<dbReference type="RefSeq" id="XP_024885789.1">
    <property type="nucleotide sequence ID" value="XM_025030021.1"/>
</dbReference>
<evidence type="ECO:0000256" key="8">
    <source>
        <dbReference type="ARBA" id="ARBA00022801"/>
    </source>
</evidence>
<dbReference type="Pfam" id="PF11838">
    <property type="entry name" value="ERAP1_C"/>
    <property type="match status" value="1"/>
</dbReference>
<evidence type="ECO:0000313" key="21">
    <source>
        <dbReference type="Proteomes" id="UP000504618"/>
    </source>
</evidence>
<evidence type="ECO:0000256" key="4">
    <source>
        <dbReference type="ARBA" id="ARBA00022622"/>
    </source>
</evidence>
<evidence type="ECO:0000259" key="20">
    <source>
        <dbReference type="Pfam" id="PF17900"/>
    </source>
</evidence>
<dbReference type="InterPro" id="IPR050344">
    <property type="entry name" value="Peptidase_M1_aminopeptidases"/>
</dbReference>
<keyword evidence="6 15" id="KW-0479">Metal-binding</keyword>
<keyword evidence="12" id="KW-0325">Glycoprotein</keyword>
<feature type="active site" description="Proton acceptor" evidence="14">
    <location>
        <position position="338"/>
    </location>
</feature>
<keyword evidence="3" id="KW-1003">Cell membrane</keyword>
<dbReference type="PRINTS" id="PR00756">
    <property type="entry name" value="ALADIPTASE"/>
</dbReference>
<dbReference type="GO" id="GO:0043171">
    <property type="term" value="P:peptide catabolic process"/>
    <property type="evidence" value="ECO:0007669"/>
    <property type="project" value="TreeGrafter"/>
</dbReference>
<dbReference type="PANTHER" id="PTHR11533:SF290">
    <property type="entry name" value="AMINOPEPTIDASE"/>
    <property type="match status" value="1"/>
</dbReference>
<keyword evidence="13" id="KW-0449">Lipoprotein</keyword>
<dbReference type="GO" id="GO:0006508">
    <property type="term" value="P:proteolysis"/>
    <property type="evidence" value="ECO:0007669"/>
    <property type="project" value="UniProtKB-KW"/>
</dbReference>
<dbReference type="InterPro" id="IPR001930">
    <property type="entry name" value="Peptidase_M1"/>
</dbReference>
<evidence type="ECO:0000256" key="7">
    <source>
        <dbReference type="ARBA" id="ARBA00022729"/>
    </source>
</evidence>
<dbReference type="GO" id="GO:0005886">
    <property type="term" value="C:plasma membrane"/>
    <property type="evidence" value="ECO:0007669"/>
    <property type="project" value="UniProtKB-SubCell"/>
</dbReference>
<dbReference type="Gene3D" id="1.25.50.20">
    <property type="match status" value="1"/>
</dbReference>
<keyword evidence="10 16" id="KW-0482">Metalloprotease</keyword>
<dbReference type="GO" id="GO:0008270">
    <property type="term" value="F:zinc ion binding"/>
    <property type="evidence" value="ECO:0007669"/>
    <property type="project" value="UniProtKB-UniRule"/>
</dbReference>
<keyword evidence="5 16" id="KW-0645">Protease</keyword>
<dbReference type="FunFam" id="2.60.40.1910:FF:000008">
    <property type="entry name" value="Aminopeptidase"/>
    <property type="match status" value="1"/>
</dbReference>
<dbReference type="InterPro" id="IPR042097">
    <property type="entry name" value="Aminopeptidase_N-like_N_sf"/>
</dbReference>
<evidence type="ECO:0000256" key="5">
    <source>
        <dbReference type="ARBA" id="ARBA00022670"/>
    </source>
</evidence>
<dbReference type="InterPro" id="IPR045357">
    <property type="entry name" value="Aminopeptidase_N-like_N"/>
</dbReference>
<reference evidence="22" key="1">
    <citation type="submission" date="2025-08" db="UniProtKB">
        <authorList>
            <consortium name="RefSeq"/>
        </authorList>
    </citation>
    <scope>IDENTIFICATION</scope>
    <source>
        <tissue evidence="22">Whole body</tissue>
    </source>
</reference>
<feature type="domain" description="ERAP1-like C-terminal" evidence="19">
    <location>
        <begin position="578"/>
        <end position="870"/>
    </location>
</feature>
<dbReference type="GeneID" id="112463564"/>
<comment type="cofactor">
    <cofactor evidence="15 16">
        <name>Zn(2+)</name>
        <dbReference type="ChEBI" id="CHEBI:29105"/>
    </cofactor>
    <text evidence="15 16">Binds 1 zinc ion per subunit.</text>
</comment>
<keyword evidence="21" id="KW-1185">Reference proteome</keyword>
<dbReference type="SUPFAM" id="SSF55486">
    <property type="entry name" value="Metalloproteases ('zincins'), catalytic domain"/>
    <property type="match status" value="1"/>
</dbReference>
<organism evidence="21 22">
    <name type="scientific">Temnothorax curvispinosus</name>
    <dbReference type="NCBI Taxonomy" id="300111"/>
    <lineage>
        <taxon>Eukaryota</taxon>
        <taxon>Metazoa</taxon>
        <taxon>Ecdysozoa</taxon>
        <taxon>Arthropoda</taxon>
        <taxon>Hexapoda</taxon>
        <taxon>Insecta</taxon>
        <taxon>Pterygota</taxon>
        <taxon>Neoptera</taxon>
        <taxon>Endopterygota</taxon>
        <taxon>Hymenoptera</taxon>
        <taxon>Apocrita</taxon>
        <taxon>Aculeata</taxon>
        <taxon>Formicoidea</taxon>
        <taxon>Formicidae</taxon>
        <taxon>Myrmicinae</taxon>
        <taxon>Temnothorax</taxon>
    </lineage>
</organism>
<dbReference type="Pfam" id="PF01433">
    <property type="entry name" value="Peptidase_M1"/>
    <property type="match status" value="1"/>
</dbReference>
<dbReference type="Gene3D" id="2.60.40.1730">
    <property type="entry name" value="tricorn interacting facor f3 domain"/>
    <property type="match status" value="1"/>
</dbReference>
<proteinExistence type="inferred from homology"/>
<dbReference type="CDD" id="cd09601">
    <property type="entry name" value="M1_APN-Q_like"/>
    <property type="match status" value="1"/>
</dbReference>
<evidence type="ECO:0000256" key="1">
    <source>
        <dbReference type="ARBA" id="ARBA00004609"/>
    </source>
</evidence>
<feature type="signal peptide" evidence="17">
    <location>
        <begin position="1"/>
        <end position="23"/>
    </location>
</feature>
<comment type="subcellular location">
    <subcellularLocation>
        <location evidence="1">Cell membrane</location>
        <topology evidence="1">Lipid-anchor</topology>
        <topology evidence="1">GPI-anchor</topology>
    </subcellularLocation>
</comment>
<name>A0A6J1QTF7_9HYME</name>
<evidence type="ECO:0000259" key="18">
    <source>
        <dbReference type="Pfam" id="PF01433"/>
    </source>
</evidence>
<dbReference type="InterPro" id="IPR034016">
    <property type="entry name" value="M1_APN-typ"/>
</dbReference>
<dbReference type="Pfam" id="PF17900">
    <property type="entry name" value="Peptidase_M1_N"/>
    <property type="match status" value="1"/>
</dbReference>
<dbReference type="GO" id="GO:0005615">
    <property type="term" value="C:extracellular space"/>
    <property type="evidence" value="ECO:0007669"/>
    <property type="project" value="TreeGrafter"/>
</dbReference>
<dbReference type="Gene3D" id="2.60.40.1910">
    <property type="match status" value="1"/>
</dbReference>
<dbReference type="OrthoDB" id="7629650at2759"/>
<comment type="similarity">
    <text evidence="2 16">Belongs to the peptidase M1 family.</text>
</comment>
<keyword evidence="11" id="KW-0472">Membrane</keyword>
<feature type="chain" id="PRO_5026902941" description="Aminopeptidase" evidence="17">
    <location>
        <begin position="24"/>
        <end position="946"/>
    </location>
</feature>
<evidence type="ECO:0000256" key="15">
    <source>
        <dbReference type="PIRSR" id="PIRSR634016-3"/>
    </source>
</evidence>
<dbReference type="Gene3D" id="1.10.390.10">
    <property type="entry name" value="Neutral Protease Domain 2"/>
    <property type="match status" value="1"/>
</dbReference>
<keyword evidence="7 17" id="KW-0732">Signal</keyword>
<accession>A0A6J1QTF7</accession>
<evidence type="ECO:0000313" key="22">
    <source>
        <dbReference type="RefSeq" id="XP_024885789.1"/>
    </source>
</evidence>
<evidence type="ECO:0000256" key="12">
    <source>
        <dbReference type="ARBA" id="ARBA00023180"/>
    </source>
</evidence>
<keyword evidence="8 16" id="KW-0378">Hydrolase</keyword>
<feature type="binding site" evidence="15">
    <location>
        <position position="360"/>
    </location>
    <ligand>
        <name>Zn(2+)</name>
        <dbReference type="ChEBI" id="CHEBI:29105"/>
        <note>catalytic</note>
    </ligand>
</feature>
<evidence type="ECO:0000256" key="10">
    <source>
        <dbReference type="ARBA" id="ARBA00023049"/>
    </source>
</evidence>